<dbReference type="EMBL" id="NDXJ01000005">
    <property type="protein sequence ID" value="OSP89890.1"/>
    <property type="molecule type" value="Genomic_DNA"/>
</dbReference>
<feature type="transmembrane region" description="Helical" evidence="2">
    <location>
        <begin position="157"/>
        <end position="177"/>
    </location>
</feature>
<dbReference type="Pfam" id="PF02517">
    <property type="entry name" value="Rce1-like"/>
    <property type="match status" value="1"/>
</dbReference>
<gene>
    <name evidence="4" type="ORF">B9D04_05055</name>
</gene>
<keyword evidence="2" id="KW-1133">Transmembrane helix</keyword>
<keyword evidence="2" id="KW-0472">Membrane</keyword>
<feature type="transmembrane region" description="Helical" evidence="2">
    <location>
        <begin position="42"/>
        <end position="64"/>
    </location>
</feature>
<dbReference type="PANTHER" id="PTHR36435:SF1">
    <property type="entry name" value="CAAX AMINO TERMINAL PROTEASE FAMILY PROTEIN"/>
    <property type="match status" value="1"/>
</dbReference>
<comment type="caution">
    <text evidence="4">The sequence shown here is derived from an EMBL/GenBank/DDBJ whole genome shotgun (WGS) entry which is preliminary data.</text>
</comment>
<feature type="transmembrane region" description="Helical" evidence="2">
    <location>
        <begin position="216"/>
        <end position="235"/>
    </location>
</feature>
<dbReference type="InterPro" id="IPR003675">
    <property type="entry name" value="Rce1/LyrA-like_dom"/>
</dbReference>
<dbReference type="GO" id="GO:0004175">
    <property type="term" value="F:endopeptidase activity"/>
    <property type="evidence" value="ECO:0007669"/>
    <property type="project" value="UniProtKB-ARBA"/>
</dbReference>
<keyword evidence="2" id="KW-0812">Transmembrane</keyword>
<dbReference type="Proteomes" id="UP000193588">
    <property type="component" value="Unassembled WGS sequence"/>
</dbReference>
<dbReference type="PANTHER" id="PTHR36435">
    <property type="entry name" value="SLR1288 PROTEIN"/>
    <property type="match status" value="1"/>
</dbReference>
<reference evidence="4 5" key="1">
    <citation type="submission" date="2017-04" db="EMBL/GenBank/DDBJ databases">
        <title>The genome sequence of Weissella cibaria isolated from wild Drosophila.</title>
        <authorList>
            <person name="Ricks N.J."/>
            <person name="Carroll C."/>
            <person name="Walters A."/>
            <person name="Newell P.D."/>
            <person name="Chaston J.M."/>
        </authorList>
    </citation>
    <scope>NUCLEOTIDE SEQUENCE [LARGE SCALE GENOMIC DNA]</scope>
    <source>
        <strain evidence="4 5">DmW_103</strain>
    </source>
</reference>
<sequence length="257" mass="29019">MVVRATDHDSCCLKNTYHLFGCVFYEDIVMKFEYIFKKINTLINYFVLFIGIIFMQQLAVLPLTMTSHINTGFPKIILTIIGFSIQIFIALFLYNKLFKIGEYTKDAGIKSIMKLVKILVSVLLAMVIIQICSTYLQDMSVVTNTDNQKAILKLYKYNSVGLIIETVIIAPILEELIFRGVFLSGWSTVFGISKISLGSGIFISSGIFALLHTSDFSINLLPYFVVGVILASSYIKTKRIEIPILGHMFLNFLAFII</sequence>
<feature type="domain" description="CAAX prenyl protease 2/Lysostaphin resistance protein A-like" evidence="3">
    <location>
        <begin position="160"/>
        <end position="253"/>
    </location>
</feature>
<comment type="similarity">
    <text evidence="1">Belongs to the UPF0177 family.</text>
</comment>
<evidence type="ECO:0000313" key="5">
    <source>
        <dbReference type="Proteomes" id="UP000193588"/>
    </source>
</evidence>
<feature type="transmembrane region" description="Helical" evidence="2">
    <location>
        <begin position="76"/>
        <end position="94"/>
    </location>
</feature>
<dbReference type="GO" id="GO:0080120">
    <property type="term" value="P:CAAX-box protein maturation"/>
    <property type="evidence" value="ECO:0007669"/>
    <property type="project" value="UniProtKB-ARBA"/>
</dbReference>
<feature type="transmembrane region" description="Helical" evidence="2">
    <location>
        <begin position="189"/>
        <end position="210"/>
    </location>
</feature>
<organism evidence="4 5">
    <name type="scientific">Weissella cibaria</name>
    <dbReference type="NCBI Taxonomy" id="137591"/>
    <lineage>
        <taxon>Bacteria</taxon>
        <taxon>Bacillati</taxon>
        <taxon>Bacillota</taxon>
        <taxon>Bacilli</taxon>
        <taxon>Lactobacillales</taxon>
        <taxon>Lactobacillaceae</taxon>
        <taxon>Weissella</taxon>
    </lineage>
</organism>
<dbReference type="InterPro" id="IPR052710">
    <property type="entry name" value="CAAX_protease"/>
</dbReference>
<evidence type="ECO:0000256" key="2">
    <source>
        <dbReference type="SAM" id="Phobius"/>
    </source>
</evidence>
<evidence type="ECO:0000256" key="1">
    <source>
        <dbReference type="ARBA" id="ARBA00009067"/>
    </source>
</evidence>
<name>A0A1X4JM80_9LACO</name>
<protein>
    <recommendedName>
        <fullName evidence="3">CAAX prenyl protease 2/Lysostaphin resistance protein A-like domain-containing protein</fullName>
    </recommendedName>
</protein>
<accession>A0A1X4JM80</accession>
<proteinExistence type="inferred from homology"/>
<evidence type="ECO:0000313" key="4">
    <source>
        <dbReference type="EMBL" id="OSP89890.1"/>
    </source>
</evidence>
<feature type="transmembrane region" description="Helical" evidence="2">
    <location>
        <begin position="115"/>
        <end position="137"/>
    </location>
</feature>
<evidence type="ECO:0000259" key="3">
    <source>
        <dbReference type="Pfam" id="PF02517"/>
    </source>
</evidence>
<dbReference type="AlphaFoldDB" id="A0A1X4JM80"/>